<keyword evidence="4" id="KW-0804">Transcription</keyword>
<evidence type="ECO:0000256" key="6">
    <source>
        <dbReference type="SAM" id="MobiDB-lite"/>
    </source>
</evidence>
<proteinExistence type="predicted"/>
<dbReference type="AlphaFoldDB" id="A0A2P7ZUH6"/>
<accession>A0A2P7ZUH6</accession>
<name>A0A2P7ZUH6_9PEZI</name>
<dbReference type="STRING" id="40998.A0A2P7ZUH6"/>
<evidence type="ECO:0000256" key="5">
    <source>
        <dbReference type="ARBA" id="ARBA00023242"/>
    </source>
</evidence>
<evidence type="ECO:0000313" key="9">
    <source>
        <dbReference type="Proteomes" id="UP000243723"/>
    </source>
</evidence>
<evidence type="ECO:0000313" key="8">
    <source>
        <dbReference type="EMBL" id="PSK51857.1"/>
    </source>
</evidence>
<gene>
    <name evidence="8" type="ORF">B9Z65_3124</name>
</gene>
<feature type="domain" description="Xylanolytic transcriptional activator regulatory" evidence="7">
    <location>
        <begin position="178"/>
        <end position="460"/>
    </location>
</feature>
<evidence type="ECO:0000256" key="2">
    <source>
        <dbReference type="ARBA" id="ARBA00022833"/>
    </source>
</evidence>
<dbReference type="Pfam" id="PF04082">
    <property type="entry name" value="Fungal_trans"/>
    <property type="match status" value="1"/>
</dbReference>
<protein>
    <submittedName>
        <fullName evidence="8">Polyadenylation factor subunit 2</fullName>
    </submittedName>
</protein>
<evidence type="ECO:0000256" key="1">
    <source>
        <dbReference type="ARBA" id="ARBA00022723"/>
    </source>
</evidence>
<evidence type="ECO:0000256" key="3">
    <source>
        <dbReference type="ARBA" id="ARBA00023015"/>
    </source>
</evidence>
<evidence type="ECO:0000256" key="4">
    <source>
        <dbReference type="ARBA" id="ARBA00023163"/>
    </source>
</evidence>
<evidence type="ECO:0000259" key="7">
    <source>
        <dbReference type="Pfam" id="PF04082"/>
    </source>
</evidence>
<dbReference type="GO" id="GO:0006351">
    <property type="term" value="P:DNA-templated transcription"/>
    <property type="evidence" value="ECO:0007669"/>
    <property type="project" value="InterPro"/>
</dbReference>
<organism evidence="8 9">
    <name type="scientific">Elsinoe australis</name>
    <dbReference type="NCBI Taxonomy" id="40998"/>
    <lineage>
        <taxon>Eukaryota</taxon>
        <taxon>Fungi</taxon>
        <taxon>Dikarya</taxon>
        <taxon>Ascomycota</taxon>
        <taxon>Pezizomycotina</taxon>
        <taxon>Dothideomycetes</taxon>
        <taxon>Dothideomycetidae</taxon>
        <taxon>Myriangiales</taxon>
        <taxon>Elsinoaceae</taxon>
        <taxon>Elsinoe</taxon>
    </lineage>
</organism>
<reference evidence="8 9" key="1">
    <citation type="submission" date="2017-05" db="EMBL/GenBank/DDBJ databases">
        <title>Draft genome sequence of Elsinoe australis.</title>
        <authorList>
            <person name="Cheng Q."/>
        </authorList>
    </citation>
    <scope>NUCLEOTIDE SEQUENCE [LARGE SCALE GENOMIC DNA]</scope>
    <source>
        <strain evidence="8 9">NL1</strain>
    </source>
</reference>
<dbReference type="PANTHER" id="PTHR47660:SF2">
    <property type="entry name" value="TRANSCRIPTION FACTOR WITH C2H2 AND ZN(2)-CYS(6) DNA BINDING DOMAIN (EUROFUNG)"/>
    <property type="match status" value="1"/>
</dbReference>
<dbReference type="OrthoDB" id="3945418at2759"/>
<dbReference type="GO" id="GO:0008270">
    <property type="term" value="F:zinc ion binding"/>
    <property type="evidence" value="ECO:0007669"/>
    <property type="project" value="InterPro"/>
</dbReference>
<keyword evidence="3" id="KW-0805">Transcription regulation</keyword>
<dbReference type="EMBL" id="NHZQ01000121">
    <property type="protein sequence ID" value="PSK51857.1"/>
    <property type="molecule type" value="Genomic_DNA"/>
</dbReference>
<dbReference type="PANTHER" id="PTHR47660">
    <property type="entry name" value="TRANSCRIPTION FACTOR WITH C2H2 AND ZN(2)-CYS(6) DNA BINDING DOMAIN (EUROFUNG)-RELATED-RELATED"/>
    <property type="match status" value="1"/>
</dbReference>
<dbReference type="Proteomes" id="UP000243723">
    <property type="component" value="Unassembled WGS sequence"/>
</dbReference>
<feature type="compositionally biased region" description="Polar residues" evidence="6">
    <location>
        <begin position="54"/>
        <end position="64"/>
    </location>
</feature>
<sequence length="672" mass="75933">MNFDDLDIEGLTDEWLSHDFMSLPHDSDSLWNDFSVLPPYETNHVIHREPMSPLRTSHALSTSHHQGEQGPSLHSDCDVGPVSQDASDTRIRMVSPLNDVSNVDHIPYAWNPSSAVTAHEPFVEVHDDDALFSSHVPSHDISQSTYDRICRNYQVRTHGNQQHRSHDLPALGVFNLFLGLFFTRFHPQAPYLHLGTLDTNRDLRSHILSIMAAIGAVYSGKKGSRRFAVHMFEESRRQFQTTIEVDNTLMRDPTTIYSGFLICFTGIWCGNKRAFELAEALRGQIVTYIRKLGAPSSRSDTTAGGASNDQWRQWIHDESLKRLQWLIYQLDAQFPTLLHISPMMSLTEILDWSCPCDDEFWSASSARHWKSLLGPASIPPSKSFSAAIAAFMYPGLGGLPVLRLNCWSAYLLITAIHVQIFAYSEVRQARNMYSEEYELELPADTEWRRKLLAALHLWHDNYHIDTMRPGSVADAYFSAASRNLYEVAAFLLHVSISDLQDIIGKSGKQHIQRAKSRMRIWSTEQSEERAEFLELVVRGFQRYTEHGFPSSATGPSGSPDWTPSSPVAFFLFSLFFYAMSLEGPEERRNSFRESIAQRPQSDRSSIAYDVLKCGFEARADDGSGRAGGADVDHIAAEPARLFLRYGASRLIEFGGWGCSIGLALLLHWRSKI</sequence>
<feature type="region of interest" description="Disordered" evidence="6">
    <location>
        <begin position="54"/>
        <end position="84"/>
    </location>
</feature>
<comment type="caution">
    <text evidence="8">The sequence shown here is derived from an EMBL/GenBank/DDBJ whole genome shotgun (WGS) entry which is preliminary data.</text>
</comment>
<keyword evidence="1" id="KW-0479">Metal-binding</keyword>
<keyword evidence="5" id="KW-0539">Nucleus</keyword>
<keyword evidence="9" id="KW-1185">Reference proteome</keyword>
<dbReference type="GO" id="GO:0003677">
    <property type="term" value="F:DNA binding"/>
    <property type="evidence" value="ECO:0007669"/>
    <property type="project" value="InterPro"/>
</dbReference>
<dbReference type="InterPro" id="IPR007219">
    <property type="entry name" value="XnlR_reg_dom"/>
</dbReference>
<keyword evidence="2" id="KW-0862">Zinc</keyword>